<dbReference type="SUPFAM" id="SSF53955">
    <property type="entry name" value="Lysozyme-like"/>
    <property type="match status" value="1"/>
</dbReference>
<keyword evidence="5" id="KW-1185">Reference proteome</keyword>
<name>A0ABT1WBE7_9BURK</name>
<dbReference type="CDD" id="cd13401">
    <property type="entry name" value="Slt70-like"/>
    <property type="match status" value="1"/>
</dbReference>
<dbReference type="InterPro" id="IPR008939">
    <property type="entry name" value="Lytic_TGlycosylase_superhlx_U"/>
</dbReference>
<dbReference type="Gene3D" id="1.25.20.10">
    <property type="entry name" value="Bacterial muramidases"/>
    <property type="match status" value="1"/>
</dbReference>
<feature type="domain" description="Transglycosylase SLT" evidence="3">
    <location>
        <begin position="489"/>
        <end position="594"/>
    </location>
</feature>
<proteinExistence type="inferred from homology"/>
<dbReference type="Proteomes" id="UP001204142">
    <property type="component" value="Unassembled WGS sequence"/>
</dbReference>
<evidence type="ECO:0000259" key="3">
    <source>
        <dbReference type="Pfam" id="PF01464"/>
    </source>
</evidence>
<sequence length="651" mass="73575">MLTSLIGWPTETRAQATALNDQTDQGELMRQIKSAYADGRYADFSRLAAKLPANHIFRPYIDIWQFRFFQKGQEKANPDEQLIWKTDDVLPLLNRYPSSWPAEQLRREWLQQLARGGQWALFAEQRPQLKYRADQGVECADMLYASTQGQLVQSKLNTVLSSDKKLPRTCRMLLRNLYDRGAINGSDLDKHILHLAEGKQPGAAQQFVDEMADTAWGRNLDGKLLIQAFDSPDKMLKNLTGRGTDLYIGVALTRKAVEDYDAAARLLDTDLKGKLSDRTERWLWGHIGYRAGLVWNPMSENYFKRSSADVLGPEQQEWKVRSALLQEDWPTVLAFINEMSPDLQDNRTWQYWKGRALAANGKVVEARQEWIRAANTFSFYGKLANEELGATVSAPNKPAALTAAELDKAKKNPGLMRALALYDAGLRTEGFWEFNLQIAQMNDRELLAAATWAEKNQLYDRAIAAADKTEMEHDVSLRYLTPFRDRMTAKTQEVGIDESWVYGLIRQESRFVTIARSGVGASGLMQVMPATAQYVAKKIGLSDFKKSDISDIDTNLTLGTNYLKMVFDQHGQSPVLASAGYNAGPSRPSLWKRRLGENRVIEGAIFTELIPFDETRDYVKNVMSNTVAYAWVLNNSSTSLKQRLGIIRGSN</sequence>
<reference evidence="4 5" key="1">
    <citation type="submission" date="2022-07" db="EMBL/GenBank/DDBJ databases">
        <authorList>
            <person name="Xamxidin M."/>
            <person name="Wu M."/>
        </authorList>
    </citation>
    <scope>NUCLEOTIDE SEQUENCE [LARGE SCALE GENOMIC DNA]</scope>
    <source>
        <strain evidence="4 5">NBRC 111650</strain>
    </source>
</reference>
<dbReference type="Pfam" id="PF01464">
    <property type="entry name" value="SLT"/>
    <property type="match status" value="1"/>
</dbReference>
<keyword evidence="2" id="KW-0732">Signal</keyword>
<accession>A0ABT1WBE7</accession>
<evidence type="ECO:0000313" key="4">
    <source>
        <dbReference type="EMBL" id="MCQ8894835.1"/>
    </source>
</evidence>
<dbReference type="EMBL" id="JANIGO010000001">
    <property type="protein sequence ID" value="MCQ8894835.1"/>
    <property type="molecule type" value="Genomic_DNA"/>
</dbReference>
<comment type="caution">
    <text evidence="4">The sequence shown here is derived from an EMBL/GenBank/DDBJ whole genome shotgun (WGS) entry which is preliminary data.</text>
</comment>
<dbReference type="Gene3D" id="1.10.530.10">
    <property type="match status" value="1"/>
</dbReference>
<dbReference type="RefSeq" id="WP_256762439.1">
    <property type="nucleotide sequence ID" value="NZ_JANIGO010000001.1"/>
</dbReference>
<protein>
    <submittedName>
        <fullName evidence="4">Lytic transglycosylase domain-containing protein</fullName>
    </submittedName>
</protein>
<evidence type="ECO:0000256" key="1">
    <source>
        <dbReference type="ARBA" id="ARBA00007734"/>
    </source>
</evidence>
<dbReference type="PANTHER" id="PTHR37423:SF5">
    <property type="entry name" value="SOLUBLE LYTIC MUREIN TRANSGLYCOSYLASE"/>
    <property type="match status" value="1"/>
</dbReference>
<comment type="similarity">
    <text evidence="1">Belongs to the transglycosylase Slt family.</text>
</comment>
<dbReference type="PANTHER" id="PTHR37423">
    <property type="entry name" value="SOLUBLE LYTIC MUREIN TRANSGLYCOSYLASE-RELATED"/>
    <property type="match status" value="1"/>
</dbReference>
<dbReference type="InterPro" id="IPR023346">
    <property type="entry name" value="Lysozyme-like_dom_sf"/>
</dbReference>
<evidence type="ECO:0000256" key="2">
    <source>
        <dbReference type="ARBA" id="ARBA00022729"/>
    </source>
</evidence>
<dbReference type="InterPro" id="IPR008258">
    <property type="entry name" value="Transglycosylase_SLT_dom_1"/>
</dbReference>
<evidence type="ECO:0000313" key="5">
    <source>
        <dbReference type="Proteomes" id="UP001204142"/>
    </source>
</evidence>
<gene>
    <name evidence="4" type="ORF">NQT62_00080</name>
</gene>
<organism evidence="4 5">
    <name type="scientific">Limnobacter humi</name>
    <dbReference type="NCBI Taxonomy" id="1778671"/>
    <lineage>
        <taxon>Bacteria</taxon>
        <taxon>Pseudomonadati</taxon>
        <taxon>Pseudomonadota</taxon>
        <taxon>Betaproteobacteria</taxon>
        <taxon>Burkholderiales</taxon>
        <taxon>Burkholderiaceae</taxon>
        <taxon>Limnobacter</taxon>
    </lineage>
</organism>
<dbReference type="SUPFAM" id="SSF48435">
    <property type="entry name" value="Bacterial muramidases"/>
    <property type="match status" value="1"/>
</dbReference>